<keyword evidence="2" id="KW-1185">Reference proteome</keyword>
<dbReference type="EMBL" id="BMIK01000001">
    <property type="protein sequence ID" value="GGC12773.1"/>
    <property type="molecule type" value="Genomic_DNA"/>
</dbReference>
<protein>
    <recommendedName>
        <fullName evidence="3">DUF5723 domain-containing protein</fullName>
    </recommendedName>
</protein>
<evidence type="ECO:0000313" key="2">
    <source>
        <dbReference type="Proteomes" id="UP000597338"/>
    </source>
</evidence>
<dbReference type="InterPro" id="IPR046070">
    <property type="entry name" value="DUF6029"/>
</dbReference>
<dbReference type="Pfam" id="PF19494">
    <property type="entry name" value="DUF6029"/>
    <property type="match status" value="1"/>
</dbReference>
<name>A0ABQ1KZQ5_9SPHI</name>
<gene>
    <name evidence="1" type="ORF">GCM10011386_00520</name>
</gene>
<comment type="caution">
    <text evidence="1">The sequence shown here is derived from an EMBL/GenBank/DDBJ whole genome shotgun (WGS) entry which is preliminary data.</text>
</comment>
<sequence length="517" mass="57534">MFLFAVLSSASPYLLAQHHLSGGFESNSVYYRDDRKTGAVVPENNLGSNNYFKLDYQYHKFSAGIQYEAYLPVLQGLPTALHGSDLVLKYASFQDSNFRVTAGDFYEQFSNGLIFRAYEERALGLNTAMEGIRASYSFGNGIRLKALAGRPREFMERAESVVKGASIQVDWTALLGLNRSSFTIEANYINRYVSYTGQAAIDPNVNAYSFGGNWVAGGFTLESEYAYKTNDPGAYNGQANKDGSALLLQAGYTASGFGSLLSFRRLEYMQFGTSRGIAGIGRDLNYLPALTRQYSYSLANLQPHNAMGNSEIGGQLDLHYRLKRGSWLGGRYGARVALNASTYYNLKGDVVGGYAFLDKGDTRYYQDINVDLEKKISPSFQLLLLYSNQVYNPIVIGKANTLYFSQVAVADLTWKVSAVRSFRFEMQHLWSNDYQKNWAAGMAEFAISPAWTCFVGDMYNYGDTDVHYYNGGCSYTMSRTRLALNYGRNREGVICAGGVCLYMPAYTGFNLSLISSF</sequence>
<dbReference type="Proteomes" id="UP000597338">
    <property type="component" value="Unassembled WGS sequence"/>
</dbReference>
<evidence type="ECO:0000313" key="1">
    <source>
        <dbReference type="EMBL" id="GGC12773.1"/>
    </source>
</evidence>
<evidence type="ECO:0008006" key="3">
    <source>
        <dbReference type="Google" id="ProtNLM"/>
    </source>
</evidence>
<proteinExistence type="predicted"/>
<accession>A0ABQ1KZQ5</accession>
<reference evidence="2" key="1">
    <citation type="journal article" date="2019" name="Int. J. Syst. Evol. Microbiol.">
        <title>The Global Catalogue of Microorganisms (GCM) 10K type strain sequencing project: providing services to taxonomists for standard genome sequencing and annotation.</title>
        <authorList>
            <consortium name="The Broad Institute Genomics Platform"/>
            <consortium name="The Broad Institute Genome Sequencing Center for Infectious Disease"/>
            <person name="Wu L."/>
            <person name="Ma J."/>
        </authorList>
    </citation>
    <scope>NUCLEOTIDE SEQUENCE [LARGE SCALE GENOMIC DNA]</scope>
    <source>
        <strain evidence="2">CGMCC 1.15342</strain>
    </source>
</reference>
<organism evidence="1 2">
    <name type="scientific">Parapedobacter defluvii</name>
    <dbReference type="NCBI Taxonomy" id="2045106"/>
    <lineage>
        <taxon>Bacteria</taxon>
        <taxon>Pseudomonadati</taxon>
        <taxon>Bacteroidota</taxon>
        <taxon>Sphingobacteriia</taxon>
        <taxon>Sphingobacteriales</taxon>
        <taxon>Sphingobacteriaceae</taxon>
        <taxon>Parapedobacter</taxon>
    </lineage>
</organism>